<dbReference type="InterPro" id="IPR052756">
    <property type="entry name" value="Alkyne_AA_exporter"/>
</dbReference>
<dbReference type="InterPro" id="IPR000620">
    <property type="entry name" value="EamA_dom"/>
</dbReference>
<keyword evidence="3" id="KW-1133">Transmembrane helix</keyword>
<organism evidence="5 6">
    <name type="scientific">Ureibacillus chungkukjangi</name>
    <dbReference type="NCBI Taxonomy" id="1202712"/>
    <lineage>
        <taxon>Bacteria</taxon>
        <taxon>Bacillati</taxon>
        <taxon>Bacillota</taxon>
        <taxon>Bacilli</taxon>
        <taxon>Bacillales</taxon>
        <taxon>Caryophanaceae</taxon>
        <taxon>Ureibacillus</taxon>
    </lineage>
</organism>
<feature type="transmembrane region" description="Helical" evidence="3">
    <location>
        <begin position="256"/>
        <end position="272"/>
    </location>
</feature>
<proteinExistence type="inferred from homology"/>
<feature type="transmembrane region" description="Helical" evidence="3">
    <location>
        <begin position="133"/>
        <end position="153"/>
    </location>
</feature>
<dbReference type="Proteomes" id="UP000247416">
    <property type="component" value="Unassembled WGS sequence"/>
</dbReference>
<evidence type="ECO:0000313" key="6">
    <source>
        <dbReference type="Proteomes" id="UP000247416"/>
    </source>
</evidence>
<feature type="transmembrane region" description="Helical" evidence="3">
    <location>
        <begin position="77"/>
        <end position="102"/>
    </location>
</feature>
<feature type="transmembrane region" description="Helical" evidence="3">
    <location>
        <begin position="159"/>
        <end position="180"/>
    </location>
</feature>
<feature type="domain" description="EamA" evidence="4">
    <location>
        <begin position="14"/>
        <end position="149"/>
    </location>
</feature>
<gene>
    <name evidence="5" type="ORF">BJ095_11458</name>
</gene>
<comment type="caution">
    <text evidence="5">The sequence shown here is derived from an EMBL/GenBank/DDBJ whole genome shotgun (WGS) entry which is preliminary data.</text>
</comment>
<reference evidence="5 6" key="1">
    <citation type="submission" date="2018-06" db="EMBL/GenBank/DDBJ databases">
        <title>Genomic Encyclopedia of Archaeal and Bacterial Type Strains, Phase II (KMG-II): from individual species to whole genera.</title>
        <authorList>
            <person name="Goeker M."/>
        </authorList>
    </citation>
    <scope>NUCLEOTIDE SEQUENCE [LARGE SCALE GENOMIC DNA]</scope>
    <source>
        <strain evidence="5 6">KACC 16626</strain>
    </source>
</reference>
<evidence type="ECO:0000256" key="3">
    <source>
        <dbReference type="SAM" id="Phobius"/>
    </source>
</evidence>
<comment type="similarity">
    <text evidence="2">Belongs to the EamA transporter family.</text>
</comment>
<keyword evidence="3" id="KW-0472">Membrane</keyword>
<dbReference type="Gene3D" id="1.10.3730.20">
    <property type="match status" value="1"/>
</dbReference>
<feature type="transmembrane region" description="Helical" evidence="3">
    <location>
        <begin position="192"/>
        <end position="212"/>
    </location>
</feature>
<accession>A0A318U1P9</accession>
<comment type="subcellular location">
    <subcellularLocation>
        <location evidence="1">Endomembrane system</location>
        <topology evidence="1">Multi-pass membrane protein</topology>
    </subcellularLocation>
</comment>
<dbReference type="InterPro" id="IPR037185">
    <property type="entry name" value="EmrE-like"/>
</dbReference>
<dbReference type="PANTHER" id="PTHR12715:SF4">
    <property type="entry name" value="EAMA DOMAIN-CONTAINING PROTEIN"/>
    <property type="match status" value="1"/>
</dbReference>
<evidence type="ECO:0000259" key="4">
    <source>
        <dbReference type="Pfam" id="PF00892"/>
    </source>
</evidence>
<feature type="transmembrane region" description="Helical" evidence="3">
    <location>
        <begin position="224"/>
        <end position="244"/>
    </location>
</feature>
<dbReference type="PANTHER" id="PTHR12715">
    <property type="entry name" value="TRANSPORTER, DRUG/METABOLITE EXPORTER FAMILY"/>
    <property type="match status" value="1"/>
</dbReference>
<evidence type="ECO:0000256" key="2">
    <source>
        <dbReference type="ARBA" id="ARBA00007362"/>
    </source>
</evidence>
<dbReference type="AlphaFoldDB" id="A0A318U1P9"/>
<dbReference type="Pfam" id="PF00892">
    <property type="entry name" value="EamA"/>
    <property type="match status" value="2"/>
</dbReference>
<keyword evidence="3" id="KW-0812">Transmembrane</keyword>
<name>A0A318U1P9_9BACL</name>
<feature type="transmembrane region" description="Helical" evidence="3">
    <location>
        <begin position="47"/>
        <end position="65"/>
    </location>
</feature>
<feature type="transmembrane region" description="Helical" evidence="3">
    <location>
        <begin position="108"/>
        <end position="126"/>
    </location>
</feature>
<feature type="domain" description="EamA" evidence="4">
    <location>
        <begin position="161"/>
        <end position="295"/>
    </location>
</feature>
<dbReference type="EMBL" id="QJTJ01000014">
    <property type="protein sequence ID" value="PYF05879.1"/>
    <property type="molecule type" value="Genomic_DNA"/>
</dbReference>
<evidence type="ECO:0000256" key="1">
    <source>
        <dbReference type="ARBA" id="ARBA00004127"/>
    </source>
</evidence>
<feature type="transmembrane region" description="Helical" evidence="3">
    <location>
        <begin position="278"/>
        <end position="298"/>
    </location>
</feature>
<protein>
    <submittedName>
        <fullName evidence="5">Drug/metabolite transporter (DMT)-like permease</fullName>
    </submittedName>
</protein>
<dbReference type="GO" id="GO:0016020">
    <property type="term" value="C:membrane"/>
    <property type="evidence" value="ECO:0007669"/>
    <property type="project" value="InterPro"/>
</dbReference>
<dbReference type="SUPFAM" id="SSF103481">
    <property type="entry name" value="Multidrug resistance efflux transporter EmrE"/>
    <property type="match status" value="2"/>
</dbReference>
<sequence length="312" mass="33709">MILIERLVNKLNSKALLLGLFTVLIWGSTFAANSFSLQGGFSAGHLLLFRFVVASLIFAIIARIPNMKFRLPEKQDIWKIVLLGIVGISGYHICATFGQLTISAGTSGMLIGSGPIFTTIFAILILKEQLSKMGWIGLAFGFAGISLIAIGSGDTTFGIAPGVFLTILAAIATSIFFVYQKPLFKKYSAVELTAYFTWAGTIPFLIFAPGLLEAIQTVPVEVNITAIYIGVFPTAIAYLTWAYALSQSKASSISTVLYLEPVIAIIVAWIWLSELPKSISIIGGIIAISSVILVNFYGKNQQTIQKEIKPTL</sequence>
<evidence type="ECO:0000313" key="5">
    <source>
        <dbReference type="EMBL" id="PYF05879.1"/>
    </source>
</evidence>
<keyword evidence="6" id="KW-1185">Reference proteome</keyword>